<name>A0A5B9MAI5_9BACT</name>
<evidence type="ECO:0000313" key="2">
    <source>
        <dbReference type="Proteomes" id="UP000321353"/>
    </source>
</evidence>
<keyword evidence="2" id="KW-1185">Reference proteome</keyword>
<evidence type="ECO:0000313" key="1">
    <source>
        <dbReference type="EMBL" id="QEF96237.1"/>
    </source>
</evidence>
<proteinExistence type="predicted"/>
<sequence length="592" mass="63590">MSDITLPMIRRSVWVCFTFVSFAVGAGGVKGQSTPPDARPDAADLLPASVVAYAEVPRLGAVIELVSNHPLGEKIGSMPAAQAVADSDQLRPLRDATAAFEGGMGRPWDEALSVLTDGGIHLAFDASSQGAALLVRSSSRDQLERFRGVVLALAQLGQGDFGIARQADYRGFTAYAVNDDVKLALVDDWFLMTNKPELGKSIIDRYLDGGNDSLAVSPSFKSSMADTDAATAKAYINLDTIRQAGVAPRLYAGKTDNIAAEALLGGIVANLAHTPTAVAQLDVQPSGVALTLSTPHRPEWTAGREYYFGENSDASAPPLLEVPDQILAISTHRDLSQMWLRAPDLMTDKANEDLAQADTNLTTFFSGRDFGEDILGSLAPGIQLVVQRQTFAPQSPTPAIKLPAFALQFNMRTPDETTREFRRVFQNLVGFINVVGAMQGQPQLDLDFRQTDSATLITASYVPPREEDDLDTIPINYNFSPTIAFAGQRMILASSTNLARAIADSAASTDAAATQPNTIAVLNVDPMADALRDNQAQLVAQNMLEKGHGPDQADAEIGVLFDLLALFENATVKLDVENDQLRLMTEIRVKTE</sequence>
<accession>A0A5B9MAI5</accession>
<dbReference type="KEGG" id="smam:Mal15_02640"/>
<protein>
    <recommendedName>
        <fullName evidence="3">DUF3352 domain-containing protein</fullName>
    </recommendedName>
</protein>
<organism evidence="1 2">
    <name type="scientific">Stieleria maiorica</name>
    <dbReference type="NCBI Taxonomy" id="2795974"/>
    <lineage>
        <taxon>Bacteria</taxon>
        <taxon>Pseudomonadati</taxon>
        <taxon>Planctomycetota</taxon>
        <taxon>Planctomycetia</taxon>
        <taxon>Pirellulales</taxon>
        <taxon>Pirellulaceae</taxon>
        <taxon>Stieleria</taxon>
    </lineage>
</organism>
<evidence type="ECO:0008006" key="3">
    <source>
        <dbReference type="Google" id="ProtNLM"/>
    </source>
</evidence>
<dbReference type="RefSeq" id="WP_147866076.1">
    <property type="nucleotide sequence ID" value="NZ_CP036264.1"/>
</dbReference>
<dbReference type="AlphaFoldDB" id="A0A5B9MAI5"/>
<dbReference type="Proteomes" id="UP000321353">
    <property type="component" value="Chromosome"/>
</dbReference>
<dbReference type="EMBL" id="CP036264">
    <property type="protein sequence ID" value="QEF96237.1"/>
    <property type="molecule type" value="Genomic_DNA"/>
</dbReference>
<reference evidence="1 2" key="1">
    <citation type="submission" date="2019-02" db="EMBL/GenBank/DDBJ databases">
        <title>Planctomycetal bacteria perform biofilm scaping via a novel small molecule.</title>
        <authorList>
            <person name="Jeske O."/>
            <person name="Boedeker C."/>
            <person name="Wiegand S."/>
            <person name="Breitling P."/>
            <person name="Kallscheuer N."/>
            <person name="Jogler M."/>
            <person name="Rohde M."/>
            <person name="Petersen J."/>
            <person name="Medema M.H."/>
            <person name="Surup F."/>
            <person name="Jogler C."/>
        </authorList>
    </citation>
    <scope>NUCLEOTIDE SEQUENCE [LARGE SCALE GENOMIC DNA]</scope>
    <source>
        <strain evidence="1 2">Mal15</strain>
    </source>
</reference>
<gene>
    <name evidence="1" type="ORF">Mal15_02640</name>
</gene>